<accession>A0A0L0BLS2</accession>
<reference evidence="1 2" key="1">
    <citation type="journal article" date="2015" name="Nat. Commun.">
        <title>Lucilia cuprina genome unlocks parasitic fly biology to underpin future interventions.</title>
        <authorList>
            <person name="Anstead C.A."/>
            <person name="Korhonen P.K."/>
            <person name="Young N.D."/>
            <person name="Hall R.S."/>
            <person name="Jex A.R."/>
            <person name="Murali S.C."/>
            <person name="Hughes D.S."/>
            <person name="Lee S.F."/>
            <person name="Perry T."/>
            <person name="Stroehlein A.J."/>
            <person name="Ansell B.R."/>
            <person name="Breugelmans B."/>
            <person name="Hofmann A."/>
            <person name="Qu J."/>
            <person name="Dugan S."/>
            <person name="Lee S.L."/>
            <person name="Chao H."/>
            <person name="Dinh H."/>
            <person name="Han Y."/>
            <person name="Doddapaneni H.V."/>
            <person name="Worley K.C."/>
            <person name="Muzny D.M."/>
            <person name="Ioannidis P."/>
            <person name="Waterhouse R.M."/>
            <person name="Zdobnov E.M."/>
            <person name="James P.J."/>
            <person name="Bagnall N.H."/>
            <person name="Kotze A.C."/>
            <person name="Gibbs R.A."/>
            <person name="Richards S."/>
            <person name="Batterham P."/>
            <person name="Gasser R.B."/>
        </authorList>
    </citation>
    <scope>NUCLEOTIDE SEQUENCE [LARGE SCALE GENOMIC DNA]</scope>
    <source>
        <strain evidence="1 2">LS</strain>
        <tissue evidence="1">Full body</tissue>
    </source>
</reference>
<name>A0A0L0BLS2_LUCCU</name>
<evidence type="ECO:0000313" key="1">
    <source>
        <dbReference type="EMBL" id="KNC20868.1"/>
    </source>
</evidence>
<keyword evidence="2" id="KW-1185">Reference proteome</keyword>
<dbReference type="Proteomes" id="UP000037069">
    <property type="component" value="Unassembled WGS sequence"/>
</dbReference>
<comment type="caution">
    <text evidence="1">The sequence shown here is derived from an EMBL/GenBank/DDBJ whole genome shotgun (WGS) entry which is preliminary data.</text>
</comment>
<evidence type="ECO:0000313" key="2">
    <source>
        <dbReference type="Proteomes" id="UP000037069"/>
    </source>
</evidence>
<organism evidence="1 2">
    <name type="scientific">Lucilia cuprina</name>
    <name type="common">Green bottle fly</name>
    <name type="synonym">Australian sheep blowfly</name>
    <dbReference type="NCBI Taxonomy" id="7375"/>
    <lineage>
        <taxon>Eukaryota</taxon>
        <taxon>Metazoa</taxon>
        <taxon>Ecdysozoa</taxon>
        <taxon>Arthropoda</taxon>
        <taxon>Hexapoda</taxon>
        <taxon>Insecta</taxon>
        <taxon>Pterygota</taxon>
        <taxon>Neoptera</taxon>
        <taxon>Endopterygota</taxon>
        <taxon>Diptera</taxon>
        <taxon>Brachycera</taxon>
        <taxon>Muscomorpha</taxon>
        <taxon>Oestroidea</taxon>
        <taxon>Calliphoridae</taxon>
        <taxon>Luciliinae</taxon>
        <taxon>Lucilia</taxon>
    </lineage>
</organism>
<sequence>MAQKVALNSAIRLSTIGKWHMTKLGHSTIINFLGAIPGNIDYCTPNHLLIKAFLCRFNTTQMRWNLSSVTVRIRSSPMALNREMALTVASILHALERKSLSNFLTNVAYFRLNYHKTGSKLAQVLSNISGRYSNLYRQSGYPKGYKWCLYNITPGPRLLGISKRDGETFHSGTVLDSSSSTDTWQYHRGLSC</sequence>
<proteinExistence type="predicted"/>
<gene>
    <name evidence="1" type="ORF">FF38_04224</name>
</gene>
<dbReference type="AlphaFoldDB" id="A0A0L0BLS2"/>
<dbReference type="EMBL" id="JRES01001699">
    <property type="protein sequence ID" value="KNC20868.1"/>
    <property type="molecule type" value="Genomic_DNA"/>
</dbReference>
<protein>
    <submittedName>
        <fullName evidence="1">Uncharacterized protein</fullName>
    </submittedName>
</protein>